<accession>A0A9P5XL09</accession>
<dbReference type="GO" id="GO:0098554">
    <property type="term" value="C:cytoplasmic side of endoplasmic reticulum membrane"/>
    <property type="evidence" value="ECO:0007669"/>
    <property type="project" value="TreeGrafter"/>
</dbReference>
<keyword evidence="7 9" id="KW-0472">Membrane</keyword>
<keyword evidence="6 9" id="KW-1133">Transmembrane helix</keyword>
<feature type="transmembrane region" description="Helical" evidence="9">
    <location>
        <begin position="12"/>
        <end position="31"/>
    </location>
</feature>
<feature type="transmembrane region" description="Helical" evidence="9">
    <location>
        <begin position="314"/>
        <end position="332"/>
    </location>
</feature>
<evidence type="ECO:0000256" key="8">
    <source>
        <dbReference type="SAM" id="MobiDB-lite"/>
    </source>
</evidence>
<evidence type="ECO:0008006" key="12">
    <source>
        <dbReference type="Google" id="ProtNLM"/>
    </source>
</evidence>
<proteinExistence type="inferred from homology"/>
<protein>
    <recommendedName>
        <fullName evidence="12">Peptidase A22B, signal peptide peptidase</fullName>
    </recommendedName>
</protein>
<evidence type="ECO:0000256" key="5">
    <source>
        <dbReference type="ARBA" id="ARBA00022824"/>
    </source>
</evidence>
<feature type="compositionally biased region" description="Basic and acidic residues" evidence="8">
    <location>
        <begin position="370"/>
        <end position="390"/>
    </location>
</feature>
<feature type="transmembrane region" description="Helical" evidence="9">
    <location>
        <begin position="286"/>
        <end position="308"/>
    </location>
</feature>
<evidence type="ECO:0000256" key="7">
    <source>
        <dbReference type="ARBA" id="ARBA00023136"/>
    </source>
</evidence>
<feature type="region of interest" description="Disordered" evidence="8">
    <location>
        <begin position="343"/>
        <end position="390"/>
    </location>
</feature>
<name>A0A9P5XL09_9AGAR</name>
<dbReference type="GO" id="GO:0042500">
    <property type="term" value="F:aspartic endopeptidase activity, intramembrane cleaving"/>
    <property type="evidence" value="ECO:0007669"/>
    <property type="project" value="InterPro"/>
</dbReference>
<evidence type="ECO:0000256" key="3">
    <source>
        <dbReference type="ARBA" id="ARBA00022692"/>
    </source>
</evidence>
<comment type="subcellular location">
    <subcellularLocation>
        <location evidence="1">Endoplasmic reticulum membrane</location>
        <topology evidence="1">Multi-pass membrane protein</topology>
    </subcellularLocation>
</comment>
<feature type="transmembrane region" description="Helical" evidence="9">
    <location>
        <begin position="94"/>
        <end position="116"/>
    </location>
</feature>
<dbReference type="InterPro" id="IPR006639">
    <property type="entry name" value="Preselin/SPP"/>
</dbReference>
<evidence type="ECO:0000256" key="4">
    <source>
        <dbReference type="ARBA" id="ARBA00022801"/>
    </source>
</evidence>
<dbReference type="EMBL" id="MU151072">
    <property type="protein sequence ID" value="KAF9452367.1"/>
    <property type="molecule type" value="Genomic_DNA"/>
</dbReference>
<feature type="compositionally biased region" description="Basic and acidic residues" evidence="8">
    <location>
        <begin position="349"/>
        <end position="363"/>
    </location>
</feature>
<evidence type="ECO:0000256" key="9">
    <source>
        <dbReference type="SAM" id="Phobius"/>
    </source>
</evidence>
<evidence type="ECO:0000313" key="11">
    <source>
        <dbReference type="Proteomes" id="UP000807342"/>
    </source>
</evidence>
<dbReference type="InterPro" id="IPR007369">
    <property type="entry name" value="Peptidase_A22B_SPP"/>
</dbReference>
<evidence type="ECO:0000313" key="10">
    <source>
        <dbReference type="EMBL" id="KAF9452367.1"/>
    </source>
</evidence>
<keyword evidence="4" id="KW-0378">Hydrolase</keyword>
<dbReference type="PANTHER" id="PTHR12174:SF23">
    <property type="entry name" value="MINOR HISTOCOMPATIBILITY ANTIGEN H13"/>
    <property type="match status" value="1"/>
</dbReference>
<evidence type="ECO:0000256" key="6">
    <source>
        <dbReference type="ARBA" id="ARBA00022989"/>
    </source>
</evidence>
<comment type="caution">
    <text evidence="10">The sequence shown here is derived from an EMBL/GenBank/DDBJ whole genome shotgun (WGS) entry which is preliminary data.</text>
</comment>
<organism evidence="10 11">
    <name type="scientific">Macrolepiota fuliginosa MF-IS2</name>
    <dbReference type="NCBI Taxonomy" id="1400762"/>
    <lineage>
        <taxon>Eukaryota</taxon>
        <taxon>Fungi</taxon>
        <taxon>Dikarya</taxon>
        <taxon>Basidiomycota</taxon>
        <taxon>Agaricomycotina</taxon>
        <taxon>Agaricomycetes</taxon>
        <taxon>Agaricomycetidae</taxon>
        <taxon>Agaricales</taxon>
        <taxon>Agaricineae</taxon>
        <taxon>Agaricaceae</taxon>
        <taxon>Macrolepiota</taxon>
    </lineage>
</organism>
<dbReference type="Proteomes" id="UP000807342">
    <property type="component" value="Unassembled WGS sequence"/>
</dbReference>
<dbReference type="GO" id="GO:0006465">
    <property type="term" value="P:signal peptide processing"/>
    <property type="evidence" value="ECO:0007669"/>
    <property type="project" value="TreeGrafter"/>
</dbReference>
<keyword evidence="5" id="KW-0256">Endoplasmic reticulum</keyword>
<keyword evidence="3 9" id="KW-0812">Transmembrane</keyword>
<dbReference type="OrthoDB" id="29661at2759"/>
<feature type="transmembrane region" description="Helical" evidence="9">
    <location>
        <begin position="195"/>
        <end position="212"/>
    </location>
</feature>
<evidence type="ECO:0000256" key="1">
    <source>
        <dbReference type="ARBA" id="ARBA00004477"/>
    </source>
</evidence>
<keyword evidence="11" id="KW-1185">Reference proteome</keyword>
<dbReference type="GO" id="GO:0033619">
    <property type="term" value="P:membrane protein proteolysis"/>
    <property type="evidence" value="ECO:0007669"/>
    <property type="project" value="TreeGrafter"/>
</dbReference>
<reference evidence="10" key="1">
    <citation type="submission" date="2020-11" db="EMBL/GenBank/DDBJ databases">
        <authorList>
            <consortium name="DOE Joint Genome Institute"/>
            <person name="Ahrendt S."/>
            <person name="Riley R."/>
            <person name="Andreopoulos W."/>
            <person name="Labutti K."/>
            <person name="Pangilinan J."/>
            <person name="Ruiz-Duenas F.J."/>
            <person name="Barrasa J.M."/>
            <person name="Sanchez-Garcia M."/>
            <person name="Camarero S."/>
            <person name="Miyauchi S."/>
            <person name="Serrano A."/>
            <person name="Linde D."/>
            <person name="Babiker R."/>
            <person name="Drula E."/>
            <person name="Ayuso-Fernandez I."/>
            <person name="Pacheco R."/>
            <person name="Padilla G."/>
            <person name="Ferreira P."/>
            <person name="Barriuso J."/>
            <person name="Kellner H."/>
            <person name="Castanera R."/>
            <person name="Alfaro M."/>
            <person name="Ramirez L."/>
            <person name="Pisabarro A.G."/>
            <person name="Kuo A."/>
            <person name="Tritt A."/>
            <person name="Lipzen A."/>
            <person name="He G."/>
            <person name="Yan M."/>
            <person name="Ng V."/>
            <person name="Cullen D."/>
            <person name="Martin F."/>
            <person name="Rosso M.-N."/>
            <person name="Henrissat B."/>
            <person name="Hibbett D."/>
            <person name="Martinez A.T."/>
            <person name="Grigoriev I.V."/>
        </authorList>
    </citation>
    <scope>NUCLEOTIDE SEQUENCE</scope>
    <source>
        <strain evidence="10">MF-IS2</strain>
    </source>
</reference>
<feature type="transmembrane region" description="Helical" evidence="9">
    <location>
        <begin position="63"/>
        <end position="88"/>
    </location>
</feature>
<evidence type="ECO:0000256" key="2">
    <source>
        <dbReference type="ARBA" id="ARBA00006859"/>
    </source>
</evidence>
<dbReference type="SMART" id="SM00730">
    <property type="entry name" value="PSN"/>
    <property type="match status" value="1"/>
</dbReference>
<dbReference type="GO" id="GO:0098553">
    <property type="term" value="C:lumenal side of endoplasmic reticulum membrane"/>
    <property type="evidence" value="ECO:0007669"/>
    <property type="project" value="TreeGrafter"/>
</dbReference>
<feature type="transmembrane region" description="Helical" evidence="9">
    <location>
        <begin position="244"/>
        <end position="265"/>
    </location>
</feature>
<sequence>MEVIDYDLLSSYAGLLGLATFSIYAGSFDSLPKPRWPQAGKGNAADEEDEEEEIERMSSDDAWLFPIIGSVALFGLYTAVTYLGAVWINWFLGWYFSIAGIGSVWKSSISLTRWFIGGERWKSFHHFTFIIQKNKKPLVSLSWRTPTLILLPLAFGPSVLYNMGSPRKSILITDILGLSFSHNALSLLKIDSFKTGSILLSGLFFYDVWWVFGTEVMVKVATSLDVPIKLLWPKSLTLASEHGYTMLGLGDIVIPGTFIALALRYDHHRSLGNASTPQTTAFPKPYFYASLVAYVLGLITTMTVMHAFHAAQPALLYLSPACILSFVITAGVRGELREAWNWSDEPEDDPKKLGVEQDTKTDATETVSDESGKHETSAGLRDLKPRKPSS</sequence>
<dbReference type="AlphaFoldDB" id="A0A9P5XL09"/>
<comment type="similarity">
    <text evidence="2">Belongs to the peptidase A22B family.</text>
</comment>
<dbReference type="Pfam" id="PF04258">
    <property type="entry name" value="Peptidase_A22B"/>
    <property type="match status" value="1"/>
</dbReference>
<gene>
    <name evidence="10" type="ORF">P691DRAFT_722117</name>
</gene>
<feature type="transmembrane region" description="Helical" evidence="9">
    <location>
        <begin position="137"/>
        <end position="157"/>
    </location>
</feature>
<dbReference type="PANTHER" id="PTHR12174">
    <property type="entry name" value="SIGNAL PEPTIDE PEPTIDASE"/>
    <property type="match status" value="1"/>
</dbReference>